<organism evidence="2 3">
    <name type="scientific">Paratractidigestivibacter faecalis</name>
    <dbReference type="NCBI Taxonomy" id="2292441"/>
    <lineage>
        <taxon>Bacteria</taxon>
        <taxon>Bacillati</taxon>
        <taxon>Actinomycetota</taxon>
        <taxon>Coriobacteriia</taxon>
        <taxon>Coriobacteriales</taxon>
        <taxon>Atopobiaceae</taxon>
        <taxon>Paratractidigestivibacter</taxon>
    </lineage>
</organism>
<protein>
    <recommendedName>
        <fullName evidence="4">Helix-turn-helix domain-containing protein</fullName>
    </recommendedName>
</protein>
<evidence type="ECO:0000256" key="1">
    <source>
        <dbReference type="SAM" id="MobiDB-lite"/>
    </source>
</evidence>
<name>A0ABV1IDP9_9ACTN</name>
<sequence>MPTKSTGRRGTAWTAKEREFVRNAYPALGPAAIAKKLGRSRSGVCKLIKELKECGAIKSTDAAHASGRVDLSQAPPRDSEDGRQDTLGRLRWVRSLLERQLYDAEPTTAARLAKEYRDTLEAIDRLEQDGGGSDDLIGQFADAIAAKLG</sequence>
<dbReference type="Proteomes" id="UP001478817">
    <property type="component" value="Unassembled WGS sequence"/>
</dbReference>
<evidence type="ECO:0000313" key="2">
    <source>
        <dbReference type="EMBL" id="MEQ2637023.1"/>
    </source>
</evidence>
<dbReference type="EMBL" id="JBBNGS010000002">
    <property type="protein sequence ID" value="MEQ2637023.1"/>
    <property type="molecule type" value="Genomic_DNA"/>
</dbReference>
<feature type="region of interest" description="Disordered" evidence="1">
    <location>
        <begin position="62"/>
        <end position="86"/>
    </location>
</feature>
<dbReference type="RefSeq" id="WP_349181385.1">
    <property type="nucleotide sequence ID" value="NZ_JBBNGS010000002.1"/>
</dbReference>
<evidence type="ECO:0008006" key="4">
    <source>
        <dbReference type="Google" id="ProtNLM"/>
    </source>
</evidence>
<keyword evidence="3" id="KW-1185">Reference proteome</keyword>
<reference evidence="2 3" key="1">
    <citation type="submission" date="2024-04" db="EMBL/GenBank/DDBJ databases">
        <title>Human intestinal bacterial collection.</title>
        <authorList>
            <person name="Pauvert C."/>
            <person name="Hitch T.C.A."/>
            <person name="Clavel T."/>
        </authorList>
    </citation>
    <scope>NUCLEOTIDE SEQUENCE [LARGE SCALE GENOMIC DNA]</scope>
    <source>
        <strain evidence="2 3">CLA-AA-H197</strain>
    </source>
</reference>
<gene>
    <name evidence="2" type="ORF">AAAT05_01470</name>
</gene>
<accession>A0ABV1IDP9</accession>
<evidence type="ECO:0000313" key="3">
    <source>
        <dbReference type="Proteomes" id="UP001478817"/>
    </source>
</evidence>
<feature type="compositionally biased region" description="Basic and acidic residues" evidence="1">
    <location>
        <begin position="77"/>
        <end position="86"/>
    </location>
</feature>
<proteinExistence type="predicted"/>
<comment type="caution">
    <text evidence="2">The sequence shown here is derived from an EMBL/GenBank/DDBJ whole genome shotgun (WGS) entry which is preliminary data.</text>
</comment>